<keyword evidence="4" id="KW-0479">Metal-binding</keyword>
<comment type="similarity">
    <text evidence="2">Belongs to the phosphohexose mutase family.</text>
</comment>
<dbReference type="Gene3D" id="3.30.310.50">
    <property type="entry name" value="Alpha-D-phosphohexomutase, C-terminal domain"/>
    <property type="match status" value="1"/>
</dbReference>
<evidence type="ECO:0000259" key="8">
    <source>
        <dbReference type="Pfam" id="PF02878"/>
    </source>
</evidence>
<dbReference type="Gene3D" id="3.40.120.10">
    <property type="entry name" value="Alpha-D-Glucose-1,6-Bisphosphate, subunit A, domain 3"/>
    <property type="match status" value="3"/>
</dbReference>
<evidence type="ECO:0000313" key="12">
    <source>
        <dbReference type="Proteomes" id="UP000006732"/>
    </source>
</evidence>
<comment type="cofactor">
    <cofactor evidence="1">
        <name>Mg(2+)</name>
        <dbReference type="ChEBI" id="CHEBI:18420"/>
    </cofactor>
</comment>
<feature type="domain" description="Alpha-D-phosphohexomutase alpha/beta/alpha" evidence="9">
    <location>
        <begin position="164"/>
        <end position="265"/>
    </location>
</feature>
<dbReference type="Pfam" id="PF02880">
    <property type="entry name" value="PGM_PMM_III"/>
    <property type="match status" value="1"/>
</dbReference>
<evidence type="ECO:0000256" key="5">
    <source>
        <dbReference type="ARBA" id="ARBA00022842"/>
    </source>
</evidence>
<dbReference type="KEGG" id="ppd:Ppro_2017"/>
<feature type="domain" description="Alpha-D-phosphohexomutase alpha/beta/alpha" evidence="8">
    <location>
        <begin position="4"/>
        <end position="135"/>
    </location>
</feature>
<dbReference type="InterPro" id="IPR016055">
    <property type="entry name" value="A-D-PHexomutase_a/b/a-I/II/III"/>
</dbReference>
<dbReference type="eggNOG" id="COG1109">
    <property type="taxonomic scope" value="Bacteria"/>
</dbReference>
<dbReference type="PANTHER" id="PTHR45745">
    <property type="entry name" value="PHOSPHOMANNOMUTASE 45A"/>
    <property type="match status" value="1"/>
</dbReference>
<dbReference type="InterPro" id="IPR005844">
    <property type="entry name" value="A-D-PHexomutase_a/b/a-I"/>
</dbReference>
<keyword evidence="3" id="KW-0597">Phosphoprotein</keyword>
<dbReference type="InterPro" id="IPR005841">
    <property type="entry name" value="Alpha-D-phosphohexomutase_SF"/>
</dbReference>
<dbReference type="OrthoDB" id="9806956at2"/>
<dbReference type="RefSeq" id="WP_011735891.1">
    <property type="nucleotide sequence ID" value="NC_008609.1"/>
</dbReference>
<sequence length="472" mass="51581">MTRISFGTSGWRGILGEDFTFDNVRVVVQAIADHIAAAGEQQGGVVISCDTRFMGQRFVHEAARVMAGAGITAFVCERDTPTPVISLEILRRKTAGGINFTASHNPPEYNGVKFSPSWGGPALPETTGDIERRANDVMGSLCRPLPSLEDARQRGLLVSIDPREEYLRELENKVDFDAIRKLGKVALNPLYGTARGYLDAPLLRHGVAFRMINDRPDPYFGGQPPEPSESHIPDFIDLVKNDPEIRLGLATDGDADRFGILDADGSYIEPNYIIALLLDYLIRVRGIEGGAARSVATSHLVDAVARKHGVELHETPVGFKYVGELISQDRIVIGGEESAGLSIRGHVPEKDGILACFLVAEMVAREGKTVRELLERLYGEVGRFVTRRENLRLSPELEKSYAARIASLPARIAGTGIRDVIRIDGTKLLLDDGCWMLFRKSGTEPVVRLYGEASSDARLAEVMTAGRAFIGS</sequence>
<feature type="domain" description="Alpha-D-phosphohexomutase C-terminal" evidence="7">
    <location>
        <begin position="413"/>
        <end position="463"/>
    </location>
</feature>
<dbReference type="InterPro" id="IPR036900">
    <property type="entry name" value="A-D-PHexomutase_C_sf"/>
</dbReference>
<dbReference type="HOGENOM" id="CLU_016950_7_1_7"/>
<feature type="domain" description="Alpha-D-phosphohexomutase alpha/beta/alpha" evidence="10">
    <location>
        <begin position="270"/>
        <end position="378"/>
    </location>
</feature>
<evidence type="ECO:0000259" key="10">
    <source>
        <dbReference type="Pfam" id="PF02880"/>
    </source>
</evidence>
<dbReference type="CDD" id="cd05800">
    <property type="entry name" value="PGM_like2"/>
    <property type="match status" value="1"/>
</dbReference>
<keyword evidence="6" id="KW-0413">Isomerase</keyword>
<evidence type="ECO:0000256" key="4">
    <source>
        <dbReference type="ARBA" id="ARBA00022723"/>
    </source>
</evidence>
<reference evidence="11 12" key="1">
    <citation type="submission" date="2006-10" db="EMBL/GenBank/DDBJ databases">
        <title>Complete sequence of chromosome of Pelobacter propionicus DSM 2379.</title>
        <authorList>
            <consortium name="US DOE Joint Genome Institute"/>
            <person name="Copeland A."/>
            <person name="Lucas S."/>
            <person name="Lapidus A."/>
            <person name="Barry K."/>
            <person name="Detter J.C."/>
            <person name="Glavina del Rio T."/>
            <person name="Hammon N."/>
            <person name="Israni S."/>
            <person name="Dalin E."/>
            <person name="Tice H."/>
            <person name="Pitluck S."/>
            <person name="Saunders E."/>
            <person name="Brettin T."/>
            <person name="Bruce D."/>
            <person name="Han C."/>
            <person name="Tapia R."/>
            <person name="Schmutz J."/>
            <person name="Larimer F."/>
            <person name="Land M."/>
            <person name="Hauser L."/>
            <person name="Kyrpides N."/>
            <person name="Kim E."/>
            <person name="Lovley D."/>
            <person name="Richardson P."/>
        </authorList>
    </citation>
    <scope>NUCLEOTIDE SEQUENCE [LARGE SCALE GENOMIC DNA]</scope>
    <source>
        <strain evidence="12">DSM 2379 / NBRC 103807 / OttBd1</strain>
    </source>
</reference>
<dbReference type="EMBL" id="CP000482">
    <property type="protein sequence ID" value="ABK99625.1"/>
    <property type="molecule type" value="Genomic_DNA"/>
</dbReference>
<dbReference type="AlphaFoldDB" id="A1AQK5"/>
<keyword evidence="5" id="KW-0460">Magnesium</keyword>
<dbReference type="GO" id="GO:0006166">
    <property type="term" value="P:purine ribonucleoside salvage"/>
    <property type="evidence" value="ECO:0007669"/>
    <property type="project" value="TreeGrafter"/>
</dbReference>
<gene>
    <name evidence="11" type="ordered locus">Ppro_2017</name>
</gene>
<evidence type="ECO:0000256" key="2">
    <source>
        <dbReference type="ARBA" id="ARBA00010231"/>
    </source>
</evidence>
<dbReference type="InterPro" id="IPR005845">
    <property type="entry name" value="A-D-PHexomutase_a/b/a-II"/>
</dbReference>
<dbReference type="GO" id="GO:0046872">
    <property type="term" value="F:metal ion binding"/>
    <property type="evidence" value="ECO:0007669"/>
    <property type="project" value="UniProtKB-KW"/>
</dbReference>
<organism evidence="11 12">
    <name type="scientific">Pelobacter propionicus (strain DSM 2379 / NBRC 103807 / OttBd1)</name>
    <dbReference type="NCBI Taxonomy" id="338966"/>
    <lineage>
        <taxon>Bacteria</taxon>
        <taxon>Pseudomonadati</taxon>
        <taxon>Thermodesulfobacteriota</taxon>
        <taxon>Desulfuromonadia</taxon>
        <taxon>Desulfuromonadales</taxon>
        <taxon>Desulfuromonadaceae</taxon>
        <taxon>Pelobacter</taxon>
    </lineage>
</organism>
<dbReference type="GO" id="GO:0008973">
    <property type="term" value="F:phosphopentomutase activity"/>
    <property type="evidence" value="ECO:0007669"/>
    <property type="project" value="TreeGrafter"/>
</dbReference>
<name>A1AQK5_PELPD</name>
<dbReference type="Pfam" id="PF00408">
    <property type="entry name" value="PGM_PMM_IV"/>
    <property type="match status" value="1"/>
</dbReference>
<evidence type="ECO:0000259" key="7">
    <source>
        <dbReference type="Pfam" id="PF00408"/>
    </source>
</evidence>
<dbReference type="Pfam" id="PF02879">
    <property type="entry name" value="PGM_PMM_II"/>
    <property type="match status" value="1"/>
</dbReference>
<dbReference type="SUPFAM" id="SSF55957">
    <property type="entry name" value="Phosphoglucomutase, C-terminal domain"/>
    <property type="match status" value="1"/>
</dbReference>
<dbReference type="InterPro" id="IPR005846">
    <property type="entry name" value="A-D-PHexomutase_a/b/a-III"/>
</dbReference>
<evidence type="ECO:0000256" key="1">
    <source>
        <dbReference type="ARBA" id="ARBA00001946"/>
    </source>
</evidence>
<evidence type="ECO:0000313" key="11">
    <source>
        <dbReference type="EMBL" id="ABK99625.1"/>
    </source>
</evidence>
<proteinExistence type="inferred from homology"/>
<evidence type="ECO:0000259" key="9">
    <source>
        <dbReference type="Pfam" id="PF02879"/>
    </source>
</evidence>
<evidence type="ECO:0000256" key="3">
    <source>
        <dbReference type="ARBA" id="ARBA00022553"/>
    </source>
</evidence>
<evidence type="ECO:0000256" key="6">
    <source>
        <dbReference type="ARBA" id="ARBA00023235"/>
    </source>
</evidence>
<dbReference type="Pfam" id="PF02878">
    <property type="entry name" value="PGM_PMM_I"/>
    <property type="match status" value="1"/>
</dbReference>
<dbReference type="Proteomes" id="UP000006732">
    <property type="component" value="Chromosome"/>
</dbReference>
<accession>A1AQK5</accession>
<keyword evidence="12" id="KW-1185">Reference proteome</keyword>
<dbReference type="SUPFAM" id="SSF53738">
    <property type="entry name" value="Phosphoglucomutase, first 3 domains"/>
    <property type="match status" value="3"/>
</dbReference>
<dbReference type="PANTHER" id="PTHR45745:SF1">
    <property type="entry name" value="PHOSPHOGLUCOMUTASE 2B-RELATED"/>
    <property type="match status" value="1"/>
</dbReference>
<dbReference type="GO" id="GO:0005975">
    <property type="term" value="P:carbohydrate metabolic process"/>
    <property type="evidence" value="ECO:0007669"/>
    <property type="project" value="InterPro"/>
</dbReference>
<protein>
    <submittedName>
        <fullName evidence="11">Phosphoglucomutase/phosphomannomutase alpha/beta/alpha domain I</fullName>
    </submittedName>
</protein>
<dbReference type="InterPro" id="IPR005843">
    <property type="entry name" value="A-D-PHexomutase_C"/>
</dbReference>
<dbReference type="STRING" id="338966.Ppro_2017"/>
<dbReference type="PRINTS" id="PR00509">
    <property type="entry name" value="PGMPMM"/>
</dbReference>